<comment type="caution">
    <text evidence="2">The sequence shown here is derived from an EMBL/GenBank/DDBJ whole genome shotgun (WGS) entry which is preliminary data.</text>
</comment>
<dbReference type="InterPro" id="IPR014710">
    <property type="entry name" value="RmlC-like_jellyroll"/>
</dbReference>
<dbReference type="Proteomes" id="UP000283522">
    <property type="component" value="Unassembled WGS sequence"/>
</dbReference>
<dbReference type="SUPFAM" id="SSF51206">
    <property type="entry name" value="cAMP-binding domain-like"/>
    <property type="match status" value="1"/>
</dbReference>
<feature type="domain" description="Cyclic nucleotide-binding" evidence="1">
    <location>
        <begin position="40"/>
        <end position="140"/>
    </location>
</feature>
<evidence type="ECO:0000313" key="2">
    <source>
        <dbReference type="EMBL" id="RIW13416.1"/>
    </source>
</evidence>
<dbReference type="InterPro" id="IPR000595">
    <property type="entry name" value="cNMP-bd_dom"/>
</dbReference>
<dbReference type="CDD" id="cd00038">
    <property type="entry name" value="CAP_ED"/>
    <property type="match status" value="1"/>
</dbReference>
<sequence>MIREKRKDMNSIAYQAAKKCDIPWPHEVLLRAFLEQHQILTEPEIQTIIQAMQYRKVPKGTCFVSEGTLSREFALVKEGFFRHLIRETTGEEKTYSITFPNQIIASYGALISGKGSSECIEAITDAELLLLPFDVLETQLQDNLNWLKFSKTIIKSAYVELENRVFQLLNKTPKERYLELLAHRPHYVQQIPLKFLASYLGISSRHLSRLRREITL</sequence>
<dbReference type="EMBL" id="QXML01000009">
    <property type="protein sequence ID" value="RIW13416.1"/>
    <property type="molecule type" value="Genomic_DNA"/>
</dbReference>
<reference evidence="2 3" key="1">
    <citation type="submission" date="2018-09" db="EMBL/GenBank/DDBJ databases">
        <authorList>
            <person name="Wang X."/>
            <person name="Du Z."/>
        </authorList>
    </citation>
    <scope>NUCLEOTIDE SEQUENCE [LARGE SCALE GENOMIC DNA]</scope>
    <source>
        <strain evidence="2 3">N3</strain>
    </source>
</reference>
<gene>
    <name evidence="2" type="ORF">D0X99_16735</name>
</gene>
<protein>
    <submittedName>
        <fullName evidence="2">Crp/Fnr family transcriptional regulator</fullName>
    </submittedName>
</protein>
<dbReference type="Gene3D" id="2.60.120.10">
    <property type="entry name" value="Jelly Rolls"/>
    <property type="match status" value="1"/>
</dbReference>
<name>A0A418PNU5_9BACT</name>
<dbReference type="OrthoDB" id="663011at2"/>
<dbReference type="PROSITE" id="PS50042">
    <property type="entry name" value="CNMP_BINDING_3"/>
    <property type="match status" value="1"/>
</dbReference>
<keyword evidence="3" id="KW-1185">Reference proteome</keyword>
<proteinExistence type="predicted"/>
<accession>A0A418PNU5</accession>
<evidence type="ECO:0000259" key="1">
    <source>
        <dbReference type="PROSITE" id="PS50042"/>
    </source>
</evidence>
<dbReference type="InterPro" id="IPR018490">
    <property type="entry name" value="cNMP-bd_dom_sf"/>
</dbReference>
<dbReference type="Pfam" id="PF00027">
    <property type="entry name" value="cNMP_binding"/>
    <property type="match status" value="1"/>
</dbReference>
<dbReference type="AlphaFoldDB" id="A0A418PNU5"/>
<organism evidence="2 3">
    <name type="scientific">Algoriphagus lacus</name>
    <dbReference type="NCBI Taxonomy" id="2056311"/>
    <lineage>
        <taxon>Bacteria</taxon>
        <taxon>Pseudomonadati</taxon>
        <taxon>Bacteroidota</taxon>
        <taxon>Cytophagia</taxon>
        <taxon>Cytophagales</taxon>
        <taxon>Cyclobacteriaceae</taxon>
        <taxon>Algoriphagus</taxon>
    </lineage>
</organism>
<evidence type="ECO:0000313" key="3">
    <source>
        <dbReference type="Proteomes" id="UP000283522"/>
    </source>
</evidence>
<dbReference type="RefSeq" id="WP_119479002.1">
    <property type="nucleotide sequence ID" value="NZ_QXML01000009.1"/>
</dbReference>